<protein>
    <submittedName>
        <fullName evidence="2">Uncharacterized protein</fullName>
    </submittedName>
</protein>
<organism evidence="2 3">
    <name type="scientific">Athelia psychrophila</name>
    <dbReference type="NCBI Taxonomy" id="1759441"/>
    <lineage>
        <taxon>Eukaryota</taxon>
        <taxon>Fungi</taxon>
        <taxon>Dikarya</taxon>
        <taxon>Basidiomycota</taxon>
        <taxon>Agaricomycotina</taxon>
        <taxon>Agaricomycetes</taxon>
        <taxon>Agaricomycetidae</taxon>
        <taxon>Atheliales</taxon>
        <taxon>Atheliaceae</taxon>
        <taxon>Athelia</taxon>
    </lineage>
</organism>
<sequence>MHFPLDPHASTIFVLVYTWLQSYGIAQLGTMALKPGADGGLVPVPATRAKAIIWWMVGRMRCSGVGRKKTQGASGMAQRMWVPMHEADSTVTATELVYEVADLGWLLTMTIKAQNKDMARKEDAVVDLDLATGKQKRVIEIKHKSASLVWDSFAAHRLTIRALGWRQRVHPAGDPAVRRREESVAYIFEMLAEQRRGAVGIPPSESGEGRKSCCLSSSLLPMALGHHHGHCHCDNKENISKKYKEEQQRKRKHKRENEKDGP</sequence>
<keyword evidence="3" id="KW-1185">Reference proteome</keyword>
<evidence type="ECO:0000256" key="1">
    <source>
        <dbReference type="SAM" id="MobiDB-lite"/>
    </source>
</evidence>
<feature type="compositionally biased region" description="Basic and acidic residues" evidence="1">
    <location>
        <begin position="231"/>
        <end position="248"/>
    </location>
</feature>
<feature type="region of interest" description="Disordered" evidence="1">
    <location>
        <begin position="230"/>
        <end position="262"/>
    </location>
</feature>
<dbReference type="AlphaFoldDB" id="A0A167UIB6"/>
<accession>A0A167UIB6</accession>
<gene>
    <name evidence="2" type="ORF">FIBSPDRAFT_904611</name>
</gene>
<reference evidence="2 3" key="1">
    <citation type="journal article" date="2016" name="Mol. Biol. Evol.">
        <title>Comparative Genomics of Early-Diverging Mushroom-Forming Fungi Provides Insights into the Origins of Lignocellulose Decay Capabilities.</title>
        <authorList>
            <person name="Nagy L.G."/>
            <person name="Riley R."/>
            <person name="Tritt A."/>
            <person name="Adam C."/>
            <person name="Daum C."/>
            <person name="Floudas D."/>
            <person name="Sun H."/>
            <person name="Yadav J.S."/>
            <person name="Pangilinan J."/>
            <person name="Larsson K.H."/>
            <person name="Matsuura K."/>
            <person name="Barry K."/>
            <person name="Labutti K."/>
            <person name="Kuo R."/>
            <person name="Ohm R.A."/>
            <person name="Bhattacharya S.S."/>
            <person name="Shirouzu T."/>
            <person name="Yoshinaga Y."/>
            <person name="Martin F.M."/>
            <person name="Grigoriev I.V."/>
            <person name="Hibbett D.S."/>
        </authorList>
    </citation>
    <scope>NUCLEOTIDE SEQUENCE [LARGE SCALE GENOMIC DNA]</scope>
    <source>
        <strain evidence="2 3">CBS 109695</strain>
    </source>
</reference>
<dbReference type="Proteomes" id="UP000076532">
    <property type="component" value="Unassembled WGS sequence"/>
</dbReference>
<proteinExistence type="predicted"/>
<evidence type="ECO:0000313" key="3">
    <source>
        <dbReference type="Proteomes" id="UP000076532"/>
    </source>
</evidence>
<dbReference type="EMBL" id="KV417974">
    <property type="protein sequence ID" value="KZP03975.1"/>
    <property type="molecule type" value="Genomic_DNA"/>
</dbReference>
<evidence type="ECO:0000313" key="2">
    <source>
        <dbReference type="EMBL" id="KZP03975.1"/>
    </source>
</evidence>
<name>A0A167UIB6_9AGAM</name>